<feature type="binding site" description="axial binding residue" evidence="6">
    <location>
        <position position="93"/>
    </location>
    <ligand>
        <name>heme c</name>
        <dbReference type="ChEBI" id="CHEBI:61717"/>
        <label>1</label>
    </ligand>
    <ligandPart>
        <name>Fe</name>
        <dbReference type="ChEBI" id="CHEBI:18248"/>
    </ligandPart>
</feature>
<feature type="binding site" description="axial binding residue" evidence="6">
    <location>
        <position position="123"/>
    </location>
    <ligand>
        <name>heme c</name>
        <dbReference type="ChEBI" id="CHEBI:61717"/>
        <label>1</label>
    </ligand>
    <ligandPart>
        <name>Fe</name>
        <dbReference type="ChEBI" id="CHEBI:18248"/>
    </ligandPart>
</feature>
<dbReference type="RefSeq" id="WP_173081525.1">
    <property type="nucleotide sequence ID" value="NZ_BLTE01000002.1"/>
</dbReference>
<feature type="binding site" description="covalent" evidence="6">
    <location>
        <position position="136"/>
    </location>
    <ligand>
        <name>heme c</name>
        <dbReference type="ChEBI" id="CHEBI:61717"/>
        <label>4</label>
    </ligand>
</feature>
<feature type="binding site" description="axial binding residue" evidence="6">
    <location>
        <position position="83"/>
    </location>
    <ligand>
        <name>heme c</name>
        <dbReference type="ChEBI" id="CHEBI:61717"/>
        <label>1</label>
    </ligand>
    <ligandPart>
        <name>Fe</name>
        <dbReference type="ChEBI" id="CHEBI:18248"/>
    </ligandPart>
</feature>
<reference evidence="8 9" key="1">
    <citation type="submission" date="2020-04" db="EMBL/GenBank/DDBJ databases">
        <authorList>
            <consortium name="Desulfovibrio sp. FSS-1 genome sequencing consortium"/>
            <person name="Shimoshige H."/>
            <person name="Kobayashi H."/>
            <person name="Maekawa T."/>
        </authorList>
    </citation>
    <scope>NUCLEOTIDE SEQUENCE [LARGE SCALE GENOMIC DNA]</scope>
    <source>
        <strain evidence="8 9">SIID29052-01</strain>
    </source>
</reference>
<dbReference type="SUPFAM" id="SSF48695">
    <property type="entry name" value="Multiheme cytochromes"/>
    <property type="match status" value="1"/>
</dbReference>
<proteinExistence type="predicted"/>
<gene>
    <name evidence="8" type="ORF">NNJEOMEG_00794</name>
</gene>
<feature type="binding site" description="axial binding residue" evidence="6">
    <location>
        <position position="71"/>
    </location>
    <ligand>
        <name>heme c</name>
        <dbReference type="ChEBI" id="CHEBI:61717"/>
        <label>1</label>
    </ligand>
    <ligandPart>
        <name>Fe</name>
        <dbReference type="ChEBI" id="CHEBI:18248"/>
    </ligandPart>
</feature>
<feature type="binding site" description="axial binding residue" evidence="6">
    <location>
        <position position="124"/>
    </location>
    <ligand>
        <name>heme c</name>
        <dbReference type="ChEBI" id="CHEBI:61717"/>
        <label>1</label>
    </ligand>
    <ligandPart>
        <name>Fe</name>
        <dbReference type="ChEBI" id="CHEBI:18248"/>
    </ligandPart>
</feature>
<feature type="binding site" description="axial binding residue" evidence="6">
    <location>
        <position position="78"/>
    </location>
    <ligand>
        <name>heme c</name>
        <dbReference type="ChEBI" id="CHEBI:61717"/>
        <label>1</label>
    </ligand>
    <ligandPart>
        <name>Fe</name>
        <dbReference type="ChEBI" id="CHEBI:18248"/>
    </ligandPart>
</feature>
<dbReference type="GO" id="GO:0020037">
    <property type="term" value="F:heme binding"/>
    <property type="evidence" value="ECO:0007669"/>
    <property type="project" value="InterPro"/>
</dbReference>
<evidence type="ECO:0000313" key="9">
    <source>
        <dbReference type="Proteomes" id="UP000494245"/>
    </source>
</evidence>
<dbReference type="InterPro" id="IPR036280">
    <property type="entry name" value="Multihaem_cyt_sf"/>
</dbReference>
<keyword evidence="4" id="KW-0249">Electron transport</keyword>
<evidence type="ECO:0000259" key="7">
    <source>
        <dbReference type="Pfam" id="PF02085"/>
    </source>
</evidence>
<dbReference type="AlphaFoldDB" id="A0A6V8LT21"/>
<accession>A0A6V8LT21</accession>
<evidence type="ECO:0000256" key="3">
    <source>
        <dbReference type="ARBA" id="ARBA00022723"/>
    </source>
</evidence>
<evidence type="ECO:0000256" key="4">
    <source>
        <dbReference type="ARBA" id="ARBA00022982"/>
    </source>
</evidence>
<dbReference type="GO" id="GO:0046872">
    <property type="term" value="F:metal ion binding"/>
    <property type="evidence" value="ECO:0007669"/>
    <property type="project" value="UniProtKB-KW"/>
</dbReference>
<keyword evidence="2 6" id="KW-0349">Heme</keyword>
<dbReference type="Proteomes" id="UP000494245">
    <property type="component" value="Unassembled WGS sequence"/>
</dbReference>
<reference evidence="8 9" key="2">
    <citation type="submission" date="2020-05" db="EMBL/GenBank/DDBJ databases">
        <title>Draft genome sequence of Desulfovibrio sp. strainFSS-1.</title>
        <authorList>
            <person name="Shimoshige H."/>
            <person name="Kobayashi H."/>
            <person name="Maekawa T."/>
        </authorList>
    </citation>
    <scope>NUCLEOTIDE SEQUENCE [LARGE SCALE GENOMIC DNA]</scope>
    <source>
        <strain evidence="8 9">SIID29052-01</strain>
    </source>
</reference>
<feature type="binding site" description="axial binding residue" evidence="6">
    <location>
        <position position="94"/>
    </location>
    <ligand>
        <name>heme c</name>
        <dbReference type="ChEBI" id="CHEBI:61717"/>
        <label>1</label>
    </ligand>
    <ligandPart>
        <name>Fe</name>
        <dbReference type="ChEBI" id="CHEBI:18248"/>
    </ligandPart>
</feature>
<comment type="cofactor">
    <cofactor evidence="6">
        <name>heme c</name>
        <dbReference type="ChEBI" id="CHEBI:61717"/>
    </cofactor>
    <text evidence="6">Binds 4 heme c groups covalently per monomer.</text>
</comment>
<feature type="domain" description="Class III cytochrome C" evidence="7">
    <location>
        <begin position="62"/>
        <end position="153"/>
    </location>
</feature>
<feature type="domain" description="Class III cytochrome C" evidence="7">
    <location>
        <begin position="179"/>
        <end position="278"/>
    </location>
</feature>
<dbReference type="InterPro" id="IPR002322">
    <property type="entry name" value="Cyt_c_III"/>
</dbReference>
<evidence type="ECO:0000313" key="8">
    <source>
        <dbReference type="EMBL" id="GFK92966.1"/>
    </source>
</evidence>
<feature type="binding site" description="axial binding residue" evidence="6">
    <location>
        <position position="90"/>
    </location>
    <ligand>
        <name>heme c</name>
        <dbReference type="ChEBI" id="CHEBI:61717"/>
        <label>1</label>
    </ligand>
    <ligandPart>
        <name>Fe</name>
        <dbReference type="ChEBI" id="CHEBI:18248"/>
    </ligandPart>
</feature>
<dbReference type="GO" id="GO:0009055">
    <property type="term" value="F:electron transfer activity"/>
    <property type="evidence" value="ECO:0007669"/>
    <property type="project" value="InterPro"/>
</dbReference>
<keyword evidence="1" id="KW-0813">Transport</keyword>
<keyword evidence="5 6" id="KW-0408">Iron</keyword>
<dbReference type="PRINTS" id="PR00609">
    <property type="entry name" value="CYTOCHROMEC3"/>
</dbReference>
<feature type="binding site" description="axial binding residue" evidence="6">
    <location>
        <position position="68"/>
    </location>
    <ligand>
        <name>heme c</name>
        <dbReference type="ChEBI" id="CHEBI:61717"/>
        <label>1</label>
    </ligand>
    <ligandPart>
        <name>Fe</name>
        <dbReference type="ChEBI" id="CHEBI:18248"/>
    </ligandPart>
</feature>
<dbReference type="EMBL" id="BLTE01000002">
    <property type="protein sequence ID" value="GFK92966.1"/>
    <property type="molecule type" value="Genomic_DNA"/>
</dbReference>
<name>A0A6V8LT21_9BACT</name>
<feature type="binding site" description="covalent" evidence="6">
    <location>
        <position position="133"/>
    </location>
    <ligand>
        <name>heme c</name>
        <dbReference type="ChEBI" id="CHEBI:61717"/>
        <label>4</label>
    </ligand>
</feature>
<keyword evidence="9" id="KW-1185">Reference proteome</keyword>
<dbReference type="CDD" id="cd08168">
    <property type="entry name" value="Cytochrom_C3"/>
    <property type="match status" value="2"/>
</dbReference>
<comment type="caution">
    <text evidence="8">The sequence shown here is derived from an EMBL/GenBank/DDBJ whole genome shotgun (WGS) entry which is preliminary data.</text>
</comment>
<feature type="binding site" description="axial binding residue" evidence="6">
    <location>
        <position position="120"/>
    </location>
    <ligand>
        <name>heme c</name>
        <dbReference type="ChEBI" id="CHEBI:61717"/>
        <label>1</label>
    </ligand>
    <ligandPart>
        <name>Fe</name>
        <dbReference type="ChEBI" id="CHEBI:18248"/>
    </ligandPart>
</feature>
<organism evidence="8 9">
    <name type="scientific">Fundidesulfovibrio magnetotacticus</name>
    <dbReference type="NCBI Taxonomy" id="2730080"/>
    <lineage>
        <taxon>Bacteria</taxon>
        <taxon>Pseudomonadati</taxon>
        <taxon>Thermodesulfobacteriota</taxon>
        <taxon>Desulfovibrionia</taxon>
        <taxon>Desulfovibrionales</taxon>
        <taxon>Desulfovibrionaceae</taxon>
        <taxon>Fundidesulfovibrio</taxon>
    </lineage>
</organism>
<feature type="binding site" description="axial binding residue" evidence="6">
    <location>
        <position position="82"/>
    </location>
    <ligand>
        <name>heme c</name>
        <dbReference type="ChEBI" id="CHEBI:61717"/>
        <label>1</label>
    </ligand>
    <ligandPart>
        <name>Fe</name>
        <dbReference type="ChEBI" id="CHEBI:18248"/>
    </ligandPart>
</feature>
<evidence type="ECO:0000256" key="5">
    <source>
        <dbReference type="ARBA" id="ARBA00023004"/>
    </source>
</evidence>
<feature type="binding site" description="axial binding residue" evidence="6">
    <location>
        <position position="137"/>
    </location>
    <ligand>
        <name>heme c</name>
        <dbReference type="ChEBI" id="CHEBI:61717"/>
        <label>4</label>
    </ligand>
    <ligandPart>
        <name>Fe</name>
        <dbReference type="ChEBI" id="CHEBI:18248"/>
    </ligandPart>
</feature>
<feature type="binding site" description="axial binding residue" evidence="6">
    <location>
        <position position="81"/>
    </location>
    <ligand>
        <name>heme c</name>
        <dbReference type="ChEBI" id="CHEBI:61717"/>
        <label>1</label>
    </ligand>
    <ligandPart>
        <name>Fe</name>
        <dbReference type="ChEBI" id="CHEBI:18248"/>
    </ligandPart>
</feature>
<sequence>MVKRVSRSRWGRVCLLALTLTLAAALLAGLEVGEGRQAKAQSPQIVMSGTAIGGKPGQGPLSKAVFNHQKHEAAVSNCDSCHHTGSQEACSTCHTSQGSPDGGNVQLSQAMHSATSKFSCVGCHFQATKKANCAGCHQGIAPGPKDASCATCHKDPKAPAAQPAKLAQPDTVDIGSISKKYMPVSFNHSAHVDYLKAAAKGDLAKAFHSEAGTLCQGCHHNTPADMVPPKCGTCHGKANSADEPKRPGLMAAYHIQCIQCHKAMGVEPVAATDCKGCHAPKK</sequence>
<evidence type="ECO:0000256" key="1">
    <source>
        <dbReference type="ARBA" id="ARBA00022448"/>
    </source>
</evidence>
<dbReference type="InterPro" id="IPR020942">
    <property type="entry name" value="Cyt_c_III_dom"/>
</dbReference>
<keyword evidence="3 6" id="KW-0479">Metal-binding</keyword>
<protein>
    <submittedName>
        <fullName evidence="8">Nine-heme cytochrome c</fullName>
    </submittedName>
</protein>
<dbReference type="Pfam" id="PF02085">
    <property type="entry name" value="Cytochrom_CIII"/>
    <property type="match status" value="2"/>
</dbReference>
<dbReference type="Gene3D" id="3.90.10.10">
    <property type="entry name" value="Cytochrome C3"/>
    <property type="match status" value="2"/>
</dbReference>
<evidence type="ECO:0000256" key="6">
    <source>
        <dbReference type="PIRSR" id="PIRSR602322-1"/>
    </source>
</evidence>
<evidence type="ECO:0000256" key="2">
    <source>
        <dbReference type="ARBA" id="ARBA00022617"/>
    </source>
</evidence>